<feature type="region of interest" description="Disordered" evidence="1">
    <location>
        <begin position="379"/>
        <end position="415"/>
    </location>
</feature>
<dbReference type="Gene3D" id="2.30.29.30">
    <property type="entry name" value="Pleckstrin-homology domain (PH domain)/Phosphotyrosine-binding domain (PTB)"/>
    <property type="match status" value="1"/>
</dbReference>
<feature type="compositionally biased region" description="Polar residues" evidence="1">
    <location>
        <begin position="10"/>
        <end position="39"/>
    </location>
</feature>
<dbReference type="InterPro" id="IPR011993">
    <property type="entry name" value="PH-like_dom_sf"/>
</dbReference>
<sequence length="534" mass="59907">MRQHPRPSGSGRTSSNEPSGPGRHSNNSPVPTHSNSRNLRPNASPSAPHSRSSSHSSRGPSDQQSSSRQPPHHQSGQRSHPQPQSQPHPQQSRSSGQRTSNGQPQYRPQYQPQQRPRPQQQQQQQHQQQHQHQQQQTRQYQPQQPRPQQSRQPHLQQQHGHDPHGNRGRSPSPNPHAQANRHHGNMQRPDGVNHQMRSATASGSGQNQANNQHLVPGQQQQQQQQESDSSRPRQTQPSPRLTPQSVEETDSPPRSPNPNTGGPAAGIRAVLYHNEQSEVFRWKDETWYAVEGHCELEVRQTVTNRSCVAIRLQETGELYLNAWILPSTMMNQISETDVSLSVFMGANQENYLIHFEDTSDATALIEVLQRTHRETIAMAEQARASSPQDSPDIGRSDSLASITAPNGAADGKPEENLVPQTLQSAMQCKCKLFVQNEHSKWSSFGNVNMTISQQLPSKKMYIEIESEKGSKTTKLVSASVHSRNVEKINAKRISFLLVNEKESISMVYMVKVKEEQIGNSIIDYLKTKNAENGW</sequence>
<feature type="compositionally biased region" description="Polar residues" evidence="1">
    <location>
        <begin position="195"/>
        <end position="213"/>
    </location>
</feature>
<evidence type="ECO:0000256" key="1">
    <source>
        <dbReference type="SAM" id="MobiDB-lite"/>
    </source>
</evidence>
<evidence type="ECO:0008006" key="4">
    <source>
        <dbReference type="Google" id="ProtNLM"/>
    </source>
</evidence>
<proteinExistence type="predicted"/>
<feature type="region of interest" description="Disordered" evidence="1">
    <location>
        <begin position="1"/>
        <end position="265"/>
    </location>
</feature>
<feature type="compositionally biased region" description="Low complexity" evidence="1">
    <location>
        <begin position="40"/>
        <end position="158"/>
    </location>
</feature>
<evidence type="ECO:0000313" key="2">
    <source>
        <dbReference type="EMBL" id="KAL0091434.1"/>
    </source>
</evidence>
<reference evidence="2 3" key="1">
    <citation type="submission" date="2024-04" db="EMBL/GenBank/DDBJ databases">
        <title>Symmetric and asymmetric DNA N6-adenine methylation regulates different biological responses in Mucorales.</title>
        <authorList>
            <consortium name="Lawrence Berkeley National Laboratory"/>
            <person name="Lax C."/>
            <person name="Mondo S.J."/>
            <person name="Osorio-Concepcion M."/>
            <person name="Muszewska A."/>
            <person name="Corrochano-Luque M."/>
            <person name="Gutierrez G."/>
            <person name="Riley R."/>
            <person name="Lipzen A."/>
            <person name="Guo J."/>
            <person name="Hundley H."/>
            <person name="Amirebrahimi M."/>
            <person name="Ng V."/>
            <person name="Lorenzo-Gutierrez D."/>
            <person name="Binder U."/>
            <person name="Yang J."/>
            <person name="Song Y."/>
            <person name="Canovas D."/>
            <person name="Navarro E."/>
            <person name="Freitag M."/>
            <person name="Gabaldon T."/>
            <person name="Grigoriev I.V."/>
            <person name="Corrochano L.M."/>
            <person name="Nicolas F.E."/>
            <person name="Garre V."/>
        </authorList>
    </citation>
    <scope>NUCLEOTIDE SEQUENCE [LARGE SCALE GENOMIC DNA]</scope>
    <source>
        <strain evidence="2 3">L51</strain>
    </source>
</reference>
<gene>
    <name evidence="2" type="ORF">J3Q64DRAFT_1723702</name>
</gene>
<keyword evidence="3" id="KW-1185">Reference proteome</keyword>
<name>A0ABR3B9J3_PHYBL</name>
<organism evidence="2 3">
    <name type="scientific">Phycomyces blakesleeanus</name>
    <dbReference type="NCBI Taxonomy" id="4837"/>
    <lineage>
        <taxon>Eukaryota</taxon>
        <taxon>Fungi</taxon>
        <taxon>Fungi incertae sedis</taxon>
        <taxon>Mucoromycota</taxon>
        <taxon>Mucoromycotina</taxon>
        <taxon>Mucoromycetes</taxon>
        <taxon>Mucorales</taxon>
        <taxon>Phycomycetaceae</taxon>
        <taxon>Phycomyces</taxon>
    </lineage>
</organism>
<evidence type="ECO:0000313" key="3">
    <source>
        <dbReference type="Proteomes" id="UP001448207"/>
    </source>
</evidence>
<comment type="caution">
    <text evidence="2">The sequence shown here is derived from an EMBL/GenBank/DDBJ whole genome shotgun (WGS) entry which is preliminary data.</text>
</comment>
<dbReference type="Proteomes" id="UP001448207">
    <property type="component" value="Unassembled WGS sequence"/>
</dbReference>
<accession>A0ABR3B9J3</accession>
<feature type="compositionally biased region" description="Polar residues" evidence="1">
    <location>
        <begin position="232"/>
        <end position="246"/>
    </location>
</feature>
<protein>
    <recommendedName>
        <fullName evidence="4">RanBD1 domain-containing protein</fullName>
    </recommendedName>
</protein>
<dbReference type="EMBL" id="JBCLYO010000003">
    <property type="protein sequence ID" value="KAL0091434.1"/>
    <property type="molecule type" value="Genomic_DNA"/>
</dbReference>